<feature type="compositionally biased region" description="Basic and acidic residues" evidence="2">
    <location>
        <begin position="56"/>
        <end position="65"/>
    </location>
</feature>
<feature type="compositionally biased region" description="Basic and acidic residues" evidence="2">
    <location>
        <begin position="500"/>
        <end position="509"/>
    </location>
</feature>
<protein>
    <recommendedName>
        <fullName evidence="3">RRM domain-containing protein</fullName>
    </recommendedName>
</protein>
<evidence type="ECO:0000256" key="2">
    <source>
        <dbReference type="SAM" id="MobiDB-lite"/>
    </source>
</evidence>
<organism evidence="4 5">
    <name type="scientific">Actinomortierella ambigua</name>
    <dbReference type="NCBI Taxonomy" id="1343610"/>
    <lineage>
        <taxon>Eukaryota</taxon>
        <taxon>Fungi</taxon>
        <taxon>Fungi incertae sedis</taxon>
        <taxon>Mucoromycota</taxon>
        <taxon>Mortierellomycotina</taxon>
        <taxon>Mortierellomycetes</taxon>
        <taxon>Mortierellales</taxon>
        <taxon>Mortierellaceae</taxon>
        <taxon>Actinomortierella</taxon>
    </lineage>
</organism>
<dbReference type="GO" id="GO:0003723">
    <property type="term" value="F:RNA binding"/>
    <property type="evidence" value="ECO:0007669"/>
    <property type="project" value="UniProtKB-UniRule"/>
</dbReference>
<name>A0A9P6QLE0_9FUNG</name>
<feature type="compositionally biased region" description="Basic residues" evidence="2">
    <location>
        <begin position="992"/>
        <end position="1002"/>
    </location>
</feature>
<feature type="compositionally biased region" description="Basic and acidic residues" evidence="2">
    <location>
        <begin position="416"/>
        <end position="453"/>
    </location>
</feature>
<feature type="region of interest" description="Disordered" evidence="2">
    <location>
        <begin position="813"/>
        <end position="836"/>
    </location>
</feature>
<dbReference type="SUPFAM" id="SSF54928">
    <property type="entry name" value="RNA-binding domain, RBD"/>
    <property type="match status" value="1"/>
</dbReference>
<reference evidence="4" key="1">
    <citation type="journal article" date="2020" name="Fungal Divers.">
        <title>Resolving the Mortierellaceae phylogeny through synthesis of multi-gene phylogenetics and phylogenomics.</title>
        <authorList>
            <person name="Vandepol N."/>
            <person name="Liber J."/>
            <person name="Desiro A."/>
            <person name="Na H."/>
            <person name="Kennedy M."/>
            <person name="Barry K."/>
            <person name="Grigoriev I.V."/>
            <person name="Miller A.N."/>
            <person name="O'Donnell K."/>
            <person name="Stajich J.E."/>
            <person name="Bonito G."/>
        </authorList>
    </citation>
    <scope>NUCLEOTIDE SEQUENCE</scope>
    <source>
        <strain evidence="4">BC1065</strain>
    </source>
</reference>
<dbReference type="SMART" id="SM00360">
    <property type="entry name" value="RRM"/>
    <property type="match status" value="1"/>
</dbReference>
<feature type="compositionally biased region" description="Pro residues" evidence="2">
    <location>
        <begin position="569"/>
        <end position="599"/>
    </location>
</feature>
<feature type="region of interest" description="Disordered" evidence="2">
    <location>
        <begin position="665"/>
        <end position="706"/>
    </location>
</feature>
<dbReference type="Proteomes" id="UP000807716">
    <property type="component" value="Unassembled WGS sequence"/>
</dbReference>
<proteinExistence type="predicted"/>
<dbReference type="OrthoDB" id="439808at2759"/>
<feature type="compositionally biased region" description="Basic and acidic residues" evidence="2">
    <location>
        <begin position="182"/>
        <end position="192"/>
    </location>
</feature>
<dbReference type="Pfam" id="PF00076">
    <property type="entry name" value="RRM_1"/>
    <property type="match status" value="1"/>
</dbReference>
<dbReference type="Gene3D" id="3.30.70.330">
    <property type="match status" value="1"/>
</dbReference>
<feature type="compositionally biased region" description="Basic and acidic residues" evidence="2">
    <location>
        <begin position="209"/>
        <end position="219"/>
    </location>
</feature>
<feature type="domain" description="RRM" evidence="3">
    <location>
        <begin position="256"/>
        <end position="329"/>
    </location>
</feature>
<feature type="compositionally biased region" description="Basic and acidic residues" evidence="2">
    <location>
        <begin position="967"/>
        <end position="991"/>
    </location>
</feature>
<evidence type="ECO:0000313" key="5">
    <source>
        <dbReference type="Proteomes" id="UP000807716"/>
    </source>
</evidence>
<dbReference type="InterPro" id="IPR000504">
    <property type="entry name" value="RRM_dom"/>
</dbReference>
<feature type="compositionally biased region" description="Basic and acidic residues" evidence="2">
    <location>
        <begin position="460"/>
        <end position="476"/>
    </location>
</feature>
<accession>A0A9P6QLE0</accession>
<keyword evidence="1" id="KW-0694">RNA-binding</keyword>
<feature type="region of interest" description="Disordered" evidence="2">
    <location>
        <begin position="1"/>
        <end position="238"/>
    </location>
</feature>
<evidence type="ECO:0000313" key="4">
    <source>
        <dbReference type="EMBL" id="KAG0269549.1"/>
    </source>
</evidence>
<dbReference type="EMBL" id="JAAAJB010000022">
    <property type="protein sequence ID" value="KAG0269549.1"/>
    <property type="molecule type" value="Genomic_DNA"/>
</dbReference>
<feature type="region of interest" description="Disordered" evidence="2">
    <location>
        <begin position="541"/>
        <end position="600"/>
    </location>
</feature>
<comment type="caution">
    <text evidence="4">The sequence shown here is derived from an EMBL/GenBank/DDBJ whole genome shotgun (WGS) entry which is preliminary data.</text>
</comment>
<feature type="compositionally biased region" description="Basic and acidic residues" evidence="2">
    <location>
        <begin position="896"/>
        <end position="905"/>
    </location>
</feature>
<feature type="compositionally biased region" description="Polar residues" evidence="2">
    <location>
        <begin position="827"/>
        <end position="836"/>
    </location>
</feature>
<gene>
    <name evidence="4" type="ORF">DFQ27_003012</name>
</gene>
<evidence type="ECO:0000259" key="3">
    <source>
        <dbReference type="PROSITE" id="PS50102"/>
    </source>
</evidence>
<feature type="region of interest" description="Disordered" evidence="2">
    <location>
        <begin position="786"/>
        <end position="805"/>
    </location>
</feature>
<dbReference type="InterPro" id="IPR012677">
    <property type="entry name" value="Nucleotide-bd_a/b_plait_sf"/>
</dbReference>
<dbReference type="PANTHER" id="PTHR48038:SF1">
    <property type="entry name" value="RIBONUCLEOPROTEIN RB97D"/>
    <property type="match status" value="1"/>
</dbReference>
<feature type="compositionally biased region" description="Low complexity" evidence="2">
    <location>
        <begin position="1"/>
        <end position="27"/>
    </location>
</feature>
<keyword evidence="5" id="KW-1185">Reference proteome</keyword>
<feature type="region of interest" description="Disordered" evidence="2">
    <location>
        <begin position="398"/>
        <end position="509"/>
    </location>
</feature>
<feature type="compositionally biased region" description="Gly residues" evidence="2">
    <location>
        <begin position="924"/>
        <end position="933"/>
    </location>
</feature>
<dbReference type="AlphaFoldDB" id="A0A9P6QLE0"/>
<feature type="region of interest" description="Disordered" evidence="2">
    <location>
        <begin position="848"/>
        <end position="1002"/>
    </location>
</feature>
<sequence length="1002" mass="110466">MSSGSQQAEHSQQQPQQRQGPGNEPQGLISISLKENPAKPDGVPKQEPVNGSGGSSDHEESHHAGTENNVTGEWQQGGPMNDANGGADQDYHHQYGYSSYLGGGETSRATTGGYGHPAPHEEEEGALPSSSEYDPGYYEHHQDAWNESGANPSPEPHGDEGTNNNGATRDQLEYGTLFEPFQRAEEQRREGTSEGLSNQDSYDPEDVDDRTASERRTYDSWRPGSKAKAGQNGPKKVSVEKQELIEKRLSMERPCRSLFIRNIGYSTGDEVIRELYSTYGDIQNFHTLLDRRGMAFISYFDLRHAEDAKASTHGQLVDGRALDVHYSLPKQDFSRSERVRKEHNQSLHRIGADREWSIEFYDSRACVRAYNEAHGLRVGSAAISTELDWDADDRVPDREEHLAITSSLRRRSRSPPPERRQKDDKPRMEKPQNYKSREHEKAHESRRDLDLQRSRPGRSRSRERERERDRDRERPRSRSPSRSRGLDEKPTKSFPWENNYRPRENREPRDDGRRAYVVYRGLRPNRQSYEMEWPQHILDMQPMPLPKRHDSSSQNDNSPRRPSLQSRNSPPPSVKAPPPPPPPPPPMPAPPAPVTPPAAPAITPQQAAALLQGYNPLLASSILQQQQLQMEQKAQQQIMSLLTELTSNRMAASAAPSFMPAMTPQPPQNFAAPISQPGRAAPIKDPRLGVPANSNTYSPPEAPRPALPASTASLFSQLAAPSVAPPGVNPGAAGADSQVQQLMKLLQAQNTLGGLVIPGISAGSAGFGMAPLGGVSGSMMAQSVPAQATVQSSHDGSSSAGYNPNNAFIEHERSVSHSAQRAPLPSQHDTMLSENPLSDQQRAYLVGREHRGPGGNGYRQDTPSSLESPRLDWSPPRVSSSSTYDEYGASGGKRQRAGEDVDHGRGNVSNTKYARTEDYSRGSGSSGGGGSGAAGEPYVERDTYGNEQIFTAHGQQRRGGSGASGYDRQDDRSDYDYGDRGDYRRDRDPRGGHRGRGRYSRP</sequence>
<dbReference type="InterPro" id="IPR035979">
    <property type="entry name" value="RBD_domain_sf"/>
</dbReference>
<dbReference type="PROSITE" id="PS50102">
    <property type="entry name" value="RRM"/>
    <property type="match status" value="1"/>
</dbReference>
<dbReference type="PANTHER" id="PTHR48038">
    <property type="entry name" value="RIBONUCLEOPROTEIN RB97D"/>
    <property type="match status" value="1"/>
</dbReference>
<evidence type="ECO:0000256" key="1">
    <source>
        <dbReference type="PROSITE-ProRule" id="PRU00176"/>
    </source>
</evidence>